<keyword evidence="3" id="KW-1185">Reference proteome</keyword>
<protein>
    <submittedName>
        <fullName evidence="2">Uncharacterized protein</fullName>
    </submittedName>
</protein>
<name>A0A6A6UY23_9PLEO</name>
<reference evidence="2" key="1">
    <citation type="journal article" date="2020" name="Stud. Mycol.">
        <title>101 Dothideomycetes genomes: a test case for predicting lifestyles and emergence of pathogens.</title>
        <authorList>
            <person name="Haridas S."/>
            <person name="Albert R."/>
            <person name="Binder M."/>
            <person name="Bloem J."/>
            <person name="Labutti K."/>
            <person name="Salamov A."/>
            <person name="Andreopoulos B."/>
            <person name="Baker S."/>
            <person name="Barry K."/>
            <person name="Bills G."/>
            <person name="Bluhm B."/>
            <person name="Cannon C."/>
            <person name="Castanera R."/>
            <person name="Culley D."/>
            <person name="Daum C."/>
            <person name="Ezra D."/>
            <person name="Gonzalez J."/>
            <person name="Henrissat B."/>
            <person name="Kuo A."/>
            <person name="Liang C."/>
            <person name="Lipzen A."/>
            <person name="Lutzoni F."/>
            <person name="Magnuson J."/>
            <person name="Mondo S."/>
            <person name="Nolan M."/>
            <person name="Ohm R."/>
            <person name="Pangilinan J."/>
            <person name="Park H.-J."/>
            <person name="Ramirez L."/>
            <person name="Alfaro M."/>
            <person name="Sun H."/>
            <person name="Tritt A."/>
            <person name="Yoshinaga Y."/>
            <person name="Zwiers L.-H."/>
            <person name="Turgeon B."/>
            <person name="Goodwin S."/>
            <person name="Spatafora J."/>
            <person name="Crous P."/>
            <person name="Grigoriev I."/>
        </authorList>
    </citation>
    <scope>NUCLEOTIDE SEQUENCE</scope>
    <source>
        <strain evidence="2">CBS 119925</strain>
    </source>
</reference>
<evidence type="ECO:0000313" key="2">
    <source>
        <dbReference type="EMBL" id="KAF2743168.1"/>
    </source>
</evidence>
<proteinExistence type="predicted"/>
<dbReference type="AlphaFoldDB" id="A0A6A6UY23"/>
<organism evidence="2 3">
    <name type="scientific">Sporormia fimetaria CBS 119925</name>
    <dbReference type="NCBI Taxonomy" id="1340428"/>
    <lineage>
        <taxon>Eukaryota</taxon>
        <taxon>Fungi</taxon>
        <taxon>Dikarya</taxon>
        <taxon>Ascomycota</taxon>
        <taxon>Pezizomycotina</taxon>
        <taxon>Dothideomycetes</taxon>
        <taxon>Pleosporomycetidae</taxon>
        <taxon>Pleosporales</taxon>
        <taxon>Sporormiaceae</taxon>
        <taxon>Sporormia</taxon>
    </lineage>
</organism>
<evidence type="ECO:0000256" key="1">
    <source>
        <dbReference type="SAM" id="MobiDB-lite"/>
    </source>
</evidence>
<feature type="region of interest" description="Disordered" evidence="1">
    <location>
        <begin position="89"/>
        <end position="162"/>
    </location>
</feature>
<gene>
    <name evidence="2" type="ORF">M011DRAFT_480949</name>
</gene>
<evidence type="ECO:0000313" key="3">
    <source>
        <dbReference type="Proteomes" id="UP000799440"/>
    </source>
</evidence>
<accession>A0A6A6UY23</accession>
<sequence>MSDRDRALQAHIDQLNAKVHSIDKAIVSMYATYRKIDENHKRVVEAYNLQLQILEGAQHRLDQRAQRSQGNNNDATEGFHAHESIDFNNSTNQSAHRSPRPPMMTQTAMQSTARSPLRHEWSREENRMAVETSRLSAVPEDMSGRKESKAAYRRGRKGGQEKYKRVLGMTDDDMVHGRTI</sequence>
<feature type="compositionally biased region" description="Basic and acidic residues" evidence="1">
    <location>
        <begin position="117"/>
        <end position="128"/>
    </location>
</feature>
<dbReference type="Proteomes" id="UP000799440">
    <property type="component" value="Unassembled WGS sequence"/>
</dbReference>
<dbReference type="EMBL" id="MU006599">
    <property type="protein sequence ID" value="KAF2743168.1"/>
    <property type="molecule type" value="Genomic_DNA"/>
</dbReference>
<feature type="compositionally biased region" description="Polar residues" evidence="1">
    <location>
        <begin position="104"/>
        <end position="114"/>
    </location>
</feature>